<dbReference type="OrthoDB" id="2637769at2"/>
<reference evidence="1 2" key="1">
    <citation type="submission" date="2019-03" db="EMBL/GenBank/DDBJ databases">
        <title>Genomic Encyclopedia of Type Strains, Phase IV (KMG-IV): sequencing the most valuable type-strain genomes for metagenomic binning, comparative biology and taxonomic classification.</title>
        <authorList>
            <person name="Goeker M."/>
        </authorList>
    </citation>
    <scope>NUCLEOTIDE SEQUENCE [LARGE SCALE GENOMIC DNA]</scope>
    <source>
        <strain evidence="1 2">DSM 24455</strain>
    </source>
</reference>
<accession>A0A4R7KTR9</accession>
<protein>
    <submittedName>
        <fullName evidence="1">Uncharacterized protein</fullName>
    </submittedName>
</protein>
<dbReference type="AlphaFoldDB" id="A0A4R7KTR9"/>
<sequence length="108" mass="12219">MRLRKRDLRTVYVRPRVSVKDIEGDIANDYGQAYRVDASIQPLSGQVAAAEYGETLKYMLSMRVESIGTIKEKDGVCVYVAPTEKPDYEVVSIKPWTIPVLELKKRGV</sequence>
<dbReference type="EMBL" id="SOAZ01000002">
    <property type="protein sequence ID" value="TDT63423.1"/>
    <property type="molecule type" value="Genomic_DNA"/>
</dbReference>
<organism evidence="1 2">
    <name type="scientific">Fonticella tunisiensis</name>
    <dbReference type="NCBI Taxonomy" id="1096341"/>
    <lineage>
        <taxon>Bacteria</taxon>
        <taxon>Bacillati</taxon>
        <taxon>Bacillota</taxon>
        <taxon>Clostridia</taxon>
        <taxon>Eubacteriales</taxon>
        <taxon>Clostridiaceae</taxon>
        <taxon>Fonticella</taxon>
    </lineage>
</organism>
<evidence type="ECO:0000313" key="1">
    <source>
        <dbReference type="EMBL" id="TDT63423.1"/>
    </source>
</evidence>
<dbReference type="Proteomes" id="UP000295325">
    <property type="component" value="Unassembled WGS sequence"/>
</dbReference>
<gene>
    <name evidence="1" type="ORF">EDD71_102185</name>
</gene>
<dbReference type="RefSeq" id="WP_133627070.1">
    <property type="nucleotide sequence ID" value="NZ_SOAZ01000002.1"/>
</dbReference>
<proteinExistence type="predicted"/>
<keyword evidence="2" id="KW-1185">Reference proteome</keyword>
<evidence type="ECO:0000313" key="2">
    <source>
        <dbReference type="Proteomes" id="UP000295325"/>
    </source>
</evidence>
<name>A0A4R7KTR9_9CLOT</name>
<comment type="caution">
    <text evidence="1">The sequence shown here is derived from an EMBL/GenBank/DDBJ whole genome shotgun (WGS) entry which is preliminary data.</text>
</comment>